<name>A0ABU3SFW9_9HYPH</name>
<evidence type="ECO:0000313" key="2">
    <source>
        <dbReference type="Proteomes" id="UP001254257"/>
    </source>
</evidence>
<gene>
    <name evidence="1" type="ORF">RKE40_27730</name>
</gene>
<proteinExistence type="predicted"/>
<keyword evidence="2" id="KW-1185">Reference proteome</keyword>
<sequence>MNMPAIDLTALRAERNAAVMRGDVAAQVRIERLMTGAPEPAAEPANDNIPMPEASADGLPAELCYPPGFVGDMARFIVSASRFPSPPLAMVSALALTAALAGRRYKGPTGLRTNIYLVGLAESGMGKDLTLRAPRIVAGAGPNGAKIAETFLDADPASPEGLAARLRKHPSVLASIDEFGKWLAERTSRNAATHKAGIVSAMMRLTGAASGAWAGAEKSAGKDATVLAPCFSIHGVTTPSTFWAALGAGNISEGLLGRLIVIDGGTRLPAKVRRPADIEDVPRKSSRRLTMQSVPRLPAPIPRCGQC</sequence>
<evidence type="ECO:0008006" key="3">
    <source>
        <dbReference type="Google" id="ProtNLM"/>
    </source>
</evidence>
<evidence type="ECO:0000313" key="1">
    <source>
        <dbReference type="EMBL" id="MDU0343693.1"/>
    </source>
</evidence>
<protein>
    <recommendedName>
        <fullName evidence="3">DUF3987 domain-containing protein</fullName>
    </recommendedName>
</protein>
<dbReference type="Proteomes" id="UP001254257">
    <property type="component" value="Unassembled WGS sequence"/>
</dbReference>
<dbReference type="EMBL" id="JAWDID010000081">
    <property type="protein sequence ID" value="MDU0343693.1"/>
    <property type="molecule type" value="Genomic_DNA"/>
</dbReference>
<reference evidence="1 2" key="1">
    <citation type="submission" date="2023-09" db="EMBL/GenBank/DDBJ databases">
        <title>Whole genome shotgun sequencing (WGS) of Bosea sp. ZW T0_25, isolated from stored onions (Allium cepa).</title>
        <authorList>
            <person name="Stoll D.A."/>
            <person name="Huch M."/>
        </authorList>
    </citation>
    <scope>NUCLEOTIDE SEQUENCE [LARGE SCALE GENOMIC DNA]</scope>
    <source>
        <strain evidence="1 2">ZW T0_25</strain>
    </source>
</reference>
<accession>A0ABU3SFW9</accession>
<comment type="caution">
    <text evidence="1">The sequence shown here is derived from an EMBL/GenBank/DDBJ whole genome shotgun (WGS) entry which is preliminary data.</text>
</comment>
<organism evidence="1 2">
    <name type="scientific">Bosea rubneri</name>
    <dbReference type="NCBI Taxonomy" id="3075434"/>
    <lineage>
        <taxon>Bacteria</taxon>
        <taxon>Pseudomonadati</taxon>
        <taxon>Pseudomonadota</taxon>
        <taxon>Alphaproteobacteria</taxon>
        <taxon>Hyphomicrobiales</taxon>
        <taxon>Boseaceae</taxon>
        <taxon>Bosea</taxon>
    </lineage>
</organism>
<dbReference type="RefSeq" id="WP_316021392.1">
    <property type="nucleotide sequence ID" value="NZ_JAWDID010000081.1"/>
</dbReference>